<comment type="caution">
    <text evidence="2">The sequence shown here is derived from an EMBL/GenBank/DDBJ whole genome shotgun (WGS) entry which is preliminary data.</text>
</comment>
<feature type="compositionally biased region" description="Polar residues" evidence="1">
    <location>
        <begin position="56"/>
        <end position="66"/>
    </location>
</feature>
<gene>
    <name evidence="2" type="ORF">CSSPJE1EN1_LOCUS26757</name>
</gene>
<dbReference type="EMBL" id="CAXAQS010000370">
    <property type="protein sequence ID" value="CAK9251379.1"/>
    <property type="molecule type" value="Genomic_DNA"/>
</dbReference>
<evidence type="ECO:0000256" key="1">
    <source>
        <dbReference type="SAM" id="MobiDB-lite"/>
    </source>
</evidence>
<organism evidence="2 3">
    <name type="scientific">Sphagnum jensenii</name>
    <dbReference type="NCBI Taxonomy" id="128206"/>
    <lineage>
        <taxon>Eukaryota</taxon>
        <taxon>Viridiplantae</taxon>
        <taxon>Streptophyta</taxon>
        <taxon>Embryophyta</taxon>
        <taxon>Bryophyta</taxon>
        <taxon>Sphagnophytina</taxon>
        <taxon>Sphagnopsida</taxon>
        <taxon>Sphagnales</taxon>
        <taxon>Sphagnaceae</taxon>
        <taxon>Sphagnum</taxon>
    </lineage>
</organism>
<reference evidence="2" key="1">
    <citation type="submission" date="2024-02" db="EMBL/GenBank/DDBJ databases">
        <authorList>
            <consortium name="ELIXIR-Norway"/>
            <consortium name="Elixir Norway"/>
        </authorList>
    </citation>
    <scope>NUCLEOTIDE SEQUENCE</scope>
</reference>
<dbReference type="Proteomes" id="UP001497444">
    <property type="component" value="Unassembled WGS sequence"/>
</dbReference>
<accession>A0ABP0VAD5</accession>
<evidence type="ECO:0000313" key="2">
    <source>
        <dbReference type="EMBL" id="CAK9251379.1"/>
    </source>
</evidence>
<proteinExistence type="predicted"/>
<name>A0ABP0VAD5_9BRYO</name>
<keyword evidence="3" id="KW-1185">Reference proteome</keyword>
<sequence>MRRLYTITDTGNVVAKRPQKGAGDRHFGENGGYKTNAKGRGHVSAEAVSEHRSGDCESNSPLPRDR</sequence>
<feature type="region of interest" description="Disordered" evidence="1">
    <location>
        <begin position="16"/>
        <end position="66"/>
    </location>
</feature>
<protein>
    <submittedName>
        <fullName evidence="2">Uncharacterized protein</fullName>
    </submittedName>
</protein>
<evidence type="ECO:0000313" key="3">
    <source>
        <dbReference type="Proteomes" id="UP001497444"/>
    </source>
</evidence>